<organism evidence="2 3">
    <name type="scientific">Protea cynaroides</name>
    <dbReference type="NCBI Taxonomy" id="273540"/>
    <lineage>
        <taxon>Eukaryota</taxon>
        <taxon>Viridiplantae</taxon>
        <taxon>Streptophyta</taxon>
        <taxon>Embryophyta</taxon>
        <taxon>Tracheophyta</taxon>
        <taxon>Spermatophyta</taxon>
        <taxon>Magnoliopsida</taxon>
        <taxon>Proteales</taxon>
        <taxon>Proteaceae</taxon>
        <taxon>Protea</taxon>
    </lineage>
</organism>
<evidence type="ECO:0000313" key="2">
    <source>
        <dbReference type="EMBL" id="KAJ4970650.1"/>
    </source>
</evidence>
<gene>
    <name evidence="2" type="ORF">NE237_003749</name>
</gene>
<reference evidence="2" key="1">
    <citation type="journal article" date="2023" name="Plant J.">
        <title>The genome of the king protea, Protea cynaroides.</title>
        <authorList>
            <person name="Chang J."/>
            <person name="Duong T.A."/>
            <person name="Schoeman C."/>
            <person name="Ma X."/>
            <person name="Roodt D."/>
            <person name="Barker N."/>
            <person name="Li Z."/>
            <person name="Van de Peer Y."/>
            <person name="Mizrachi E."/>
        </authorList>
    </citation>
    <scope>NUCLEOTIDE SEQUENCE</scope>
    <source>
        <tissue evidence="2">Young leaves</tissue>
    </source>
</reference>
<evidence type="ECO:0000256" key="1">
    <source>
        <dbReference type="SAM" id="MobiDB-lite"/>
    </source>
</evidence>
<name>A0A9Q0QSW3_9MAGN</name>
<dbReference type="EMBL" id="JAMYWD010000005">
    <property type="protein sequence ID" value="KAJ4970650.1"/>
    <property type="molecule type" value="Genomic_DNA"/>
</dbReference>
<comment type="caution">
    <text evidence="2">The sequence shown here is derived from an EMBL/GenBank/DDBJ whole genome shotgun (WGS) entry which is preliminary data.</text>
</comment>
<keyword evidence="3" id="KW-1185">Reference proteome</keyword>
<sequence>MSVTTKTSTIHLSSPLQSPTMAFQSGKPVMIQALSTQTCPSSSSKTAISISSPATAAPSRNPTPPITALQLQHSMSQVISLLPPSALSHKLYGDESSFHRLWLLAIISSQFNNSLTKKRVFSFKL</sequence>
<protein>
    <submittedName>
        <fullName evidence="2">Uncharacterized protein</fullName>
    </submittedName>
</protein>
<feature type="compositionally biased region" description="Low complexity" evidence="1">
    <location>
        <begin position="40"/>
        <end position="59"/>
    </location>
</feature>
<evidence type="ECO:0000313" key="3">
    <source>
        <dbReference type="Proteomes" id="UP001141806"/>
    </source>
</evidence>
<dbReference type="AlphaFoldDB" id="A0A9Q0QSW3"/>
<dbReference type="Proteomes" id="UP001141806">
    <property type="component" value="Unassembled WGS sequence"/>
</dbReference>
<feature type="region of interest" description="Disordered" evidence="1">
    <location>
        <begin position="40"/>
        <end position="64"/>
    </location>
</feature>
<accession>A0A9Q0QSW3</accession>
<proteinExistence type="predicted"/>